<evidence type="ECO:0000256" key="2">
    <source>
        <dbReference type="ARBA" id="ARBA00022833"/>
    </source>
</evidence>
<feature type="domain" description="LIM zinc-binding" evidence="6">
    <location>
        <begin position="184"/>
        <end position="250"/>
    </location>
</feature>
<feature type="region of interest" description="Disordered" evidence="5">
    <location>
        <begin position="135"/>
        <end position="168"/>
    </location>
</feature>
<keyword evidence="2 4" id="KW-0862">Zinc</keyword>
<dbReference type="SMART" id="SM00132">
    <property type="entry name" value="LIM"/>
    <property type="match status" value="1"/>
</dbReference>
<reference evidence="7" key="1">
    <citation type="journal article" date="2020" name="bioRxiv">
        <title>Chromosome-level reference genome of the European wasp spider Argiope bruennichi: a resource for studies on range expansion and evolutionary adaptation.</title>
        <authorList>
            <person name="Sheffer M.M."/>
            <person name="Hoppe A."/>
            <person name="Krehenwinkel H."/>
            <person name="Uhl G."/>
            <person name="Kuss A.W."/>
            <person name="Jensen L."/>
            <person name="Jensen C."/>
            <person name="Gillespie R.G."/>
            <person name="Hoff K.J."/>
            <person name="Prost S."/>
        </authorList>
    </citation>
    <scope>NUCLEOTIDE SEQUENCE</scope>
</reference>
<evidence type="ECO:0000256" key="4">
    <source>
        <dbReference type="PROSITE-ProRule" id="PRU00125"/>
    </source>
</evidence>
<keyword evidence="3 4" id="KW-0440">LIM domain</keyword>
<accession>A0A8T0FB21</accession>
<reference evidence="7" key="2">
    <citation type="submission" date="2020-06" db="EMBL/GenBank/DDBJ databases">
        <authorList>
            <person name="Sheffer M."/>
        </authorList>
    </citation>
    <scope>NUCLEOTIDE SEQUENCE</scope>
</reference>
<feature type="compositionally biased region" description="Basic and acidic residues" evidence="5">
    <location>
        <begin position="24"/>
        <end position="40"/>
    </location>
</feature>
<dbReference type="AlphaFoldDB" id="A0A8T0FB21"/>
<comment type="caution">
    <text evidence="7">The sequence shown here is derived from an EMBL/GenBank/DDBJ whole genome shotgun (WGS) entry which is preliminary data.</text>
</comment>
<keyword evidence="1 4" id="KW-0479">Metal-binding</keyword>
<dbReference type="PANTHER" id="PTHR15551:SF3">
    <property type="entry name" value="LIM AND CALPONIN HOMOLOGY DOMAINS-CONTAINING PROTEIN 1"/>
    <property type="match status" value="1"/>
</dbReference>
<dbReference type="GO" id="GO:0032034">
    <property type="term" value="F:myosin II head/neck binding"/>
    <property type="evidence" value="ECO:0007669"/>
    <property type="project" value="TreeGrafter"/>
</dbReference>
<keyword evidence="8" id="KW-1185">Reference proteome</keyword>
<dbReference type="PANTHER" id="PTHR15551">
    <property type="entry name" value="LIM DOMAIN ONLY 7"/>
    <property type="match status" value="1"/>
</dbReference>
<dbReference type="CDD" id="cd08368">
    <property type="entry name" value="LIM"/>
    <property type="match status" value="1"/>
</dbReference>
<organism evidence="7 8">
    <name type="scientific">Argiope bruennichi</name>
    <name type="common">Wasp spider</name>
    <name type="synonym">Aranea bruennichi</name>
    <dbReference type="NCBI Taxonomy" id="94029"/>
    <lineage>
        <taxon>Eukaryota</taxon>
        <taxon>Metazoa</taxon>
        <taxon>Ecdysozoa</taxon>
        <taxon>Arthropoda</taxon>
        <taxon>Chelicerata</taxon>
        <taxon>Arachnida</taxon>
        <taxon>Araneae</taxon>
        <taxon>Araneomorphae</taxon>
        <taxon>Entelegynae</taxon>
        <taxon>Araneoidea</taxon>
        <taxon>Araneidae</taxon>
        <taxon>Argiope</taxon>
    </lineage>
</organism>
<dbReference type="GO" id="GO:0051496">
    <property type="term" value="P:positive regulation of stress fiber assembly"/>
    <property type="evidence" value="ECO:0007669"/>
    <property type="project" value="TreeGrafter"/>
</dbReference>
<evidence type="ECO:0000313" key="8">
    <source>
        <dbReference type="Proteomes" id="UP000807504"/>
    </source>
</evidence>
<dbReference type="Proteomes" id="UP000807504">
    <property type="component" value="Unassembled WGS sequence"/>
</dbReference>
<dbReference type="GO" id="GO:0051893">
    <property type="term" value="P:regulation of focal adhesion assembly"/>
    <property type="evidence" value="ECO:0007669"/>
    <property type="project" value="TreeGrafter"/>
</dbReference>
<dbReference type="EMBL" id="JABXBU010000015">
    <property type="protein sequence ID" value="KAF8786143.1"/>
    <property type="molecule type" value="Genomic_DNA"/>
</dbReference>
<dbReference type="Pfam" id="PF00412">
    <property type="entry name" value="LIM"/>
    <property type="match status" value="1"/>
</dbReference>
<evidence type="ECO:0000313" key="7">
    <source>
        <dbReference type="EMBL" id="KAF8786143.1"/>
    </source>
</evidence>
<feature type="region of interest" description="Disordered" evidence="5">
    <location>
        <begin position="18"/>
        <end position="40"/>
    </location>
</feature>
<dbReference type="Gene3D" id="2.10.110.10">
    <property type="entry name" value="Cysteine Rich Protein"/>
    <property type="match status" value="1"/>
</dbReference>
<dbReference type="GO" id="GO:0001725">
    <property type="term" value="C:stress fiber"/>
    <property type="evidence" value="ECO:0007669"/>
    <property type="project" value="TreeGrafter"/>
</dbReference>
<dbReference type="PROSITE" id="PS50023">
    <property type="entry name" value="LIM_DOMAIN_2"/>
    <property type="match status" value="1"/>
</dbReference>
<proteinExistence type="predicted"/>
<gene>
    <name evidence="7" type="ORF">HNY73_007903</name>
</gene>
<sequence>MTQGIIRKLIMQPFNLQSKSSSEAIRKERDRLRQEQEALQKEREEHRLKLLKEQDEILKNHPKPYAPNAPATSTRENVVYTSQNYPSAQNGISGNSGCVEPVLNKQSKPISSHKKAVQNDAWAQQKERMWSYGHSNRPVKKYTPPVNAEKPVGQYPMPPQPPAKPSRVVPMERPEHMLSVSGRKRCSHCSEELGRGAAMIIESLQLYYHIHCFQCCVCQAQLGNGSCGTDVRVRNNKLHCHNCYSNDEAGLKFSQLDNCFLSNGTVDYTVQLSDFLNIV</sequence>
<dbReference type="InterPro" id="IPR001781">
    <property type="entry name" value="Znf_LIM"/>
</dbReference>
<protein>
    <submittedName>
        <fullName evidence="7">LIM and calponin homology domains-containing</fullName>
    </submittedName>
</protein>
<evidence type="ECO:0000259" key="6">
    <source>
        <dbReference type="PROSITE" id="PS50023"/>
    </source>
</evidence>
<evidence type="ECO:0000256" key="1">
    <source>
        <dbReference type="ARBA" id="ARBA00022723"/>
    </source>
</evidence>
<evidence type="ECO:0000256" key="5">
    <source>
        <dbReference type="SAM" id="MobiDB-lite"/>
    </source>
</evidence>
<dbReference type="PROSITE" id="PS00478">
    <property type="entry name" value="LIM_DOMAIN_1"/>
    <property type="match status" value="1"/>
</dbReference>
<name>A0A8T0FB21_ARGBR</name>
<dbReference type="GO" id="GO:0046872">
    <property type="term" value="F:metal ion binding"/>
    <property type="evidence" value="ECO:0007669"/>
    <property type="project" value="UniProtKB-KW"/>
</dbReference>
<evidence type="ECO:0000256" key="3">
    <source>
        <dbReference type="ARBA" id="ARBA00023038"/>
    </source>
</evidence>